<evidence type="ECO:0000256" key="1">
    <source>
        <dbReference type="SAM" id="MobiDB-lite"/>
    </source>
</evidence>
<dbReference type="AlphaFoldDB" id="A0A7T0KHX5"/>
<evidence type="ECO:0000313" key="4">
    <source>
        <dbReference type="Proteomes" id="UP000594681"/>
    </source>
</evidence>
<organism evidence="3 4">
    <name type="scientific">Corynebacterium lizhenjunii</name>
    <dbReference type="NCBI Taxonomy" id="2709394"/>
    <lineage>
        <taxon>Bacteria</taxon>
        <taxon>Bacillati</taxon>
        <taxon>Actinomycetota</taxon>
        <taxon>Actinomycetes</taxon>
        <taxon>Mycobacteriales</taxon>
        <taxon>Corynebacteriaceae</taxon>
        <taxon>Corynebacterium</taxon>
    </lineage>
</organism>
<dbReference type="Proteomes" id="UP000594681">
    <property type="component" value="Chromosome"/>
</dbReference>
<dbReference type="EMBL" id="CP064954">
    <property type="protein sequence ID" value="QPK80425.1"/>
    <property type="molecule type" value="Genomic_DNA"/>
</dbReference>
<keyword evidence="4" id="KW-1185">Reference proteome</keyword>
<gene>
    <name evidence="3" type="ORF">G7Y31_10845</name>
</gene>
<dbReference type="PANTHER" id="PTHR35788">
    <property type="entry name" value="EXPORTED PROTEIN-RELATED"/>
    <property type="match status" value="1"/>
</dbReference>
<evidence type="ECO:0000313" key="3">
    <source>
        <dbReference type="EMBL" id="QPK80425.1"/>
    </source>
</evidence>
<dbReference type="KEGG" id="cliz:G7Y31_10845"/>
<accession>A0A7T0KHX5</accession>
<reference evidence="3 4" key="1">
    <citation type="submission" date="2020-11" db="EMBL/GenBank/DDBJ databases">
        <title>Corynebacterium sp. ZJ-599.</title>
        <authorList>
            <person name="Zhou J."/>
        </authorList>
    </citation>
    <scope>NUCLEOTIDE SEQUENCE [LARGE SCALE GENOMIC DNA]</scope>
    <source>
        <strain evidence="3 4">ZJ-599</strain>
    </source>
</reference>
<sequence>MGLIVLAGVAYAMDVAAHQGKVPRGVSVGGVDISTMDREAAVAKLSTELADVASRPVSVQAGARQSSFVPADAGLSPNFAAAVAGIPDESLNPFTRLASLVRPLSEHAVAFDIDAAAFATAMDRVEDELTTAPKDGDLDVTPDGFNVTEPVLGQSVERAELDQAVQDQWLDPAGVKVDATEVEPAVNTEAIESMRKGPAAQALDKDIVVHGREGVDAVLDRAARAEFVSIAREDGALHLNVDVQRARELLAEGLAASEVQGTNAKLSFAGGTRQVTPSVDGTVVDWDKTLEGFEDRVRGIGGAEREFAAEYKPEPATFTTEMAQNATFDQVVGEFTTSGYSAASGENIRIVAQTVNGAIVGPGETFSLNGYTGPRGTAQGYVESGVIIDGRGGTAVGGGISQFATTLYNAAYFAGMDDAGHTAHSYYISRYPAGREATVYEGAIDLRFTNSSPHPVRIDTIFGSGEITVRLMGVKTVNVESTNNGRWAHTQPTRKQVSGPNCQPSGGAPGFTTSDTRTIRDLSGNVLRQETQTTVYDPQPIVSCG</sequence>
<name>A0A7T0KHX5_9CORY</name>
<feature type="compositionally biased region" description="Polar residues" evidence="1">
    <location>
        <begin position="484"/>
        <end position="504"/>
    </location>
</feature>
<evidence type="ECO:0000259" key="2">
    <source>
        <dbReference type="Pfam" id="PF12229"/>
    </source>
</evidence>
<dbReference type="PANTHER" id="PTHR35788:SF1">
    <property type="entry name" value="EXPORTED PROTEIN"/>
    <property type="match status" value="1"/>
</dbReference>
<dbReference type="InterPro" id="IPR022029">
    <property type="entry name" value="YoaR-like_PG-bd"/>
</dbReference>
<feature type="domain" description="YoaR-like putative peptidoglycan binding" evidence="2">
    <location>
        <begin position="232"/>
        <end position="298"/>
    </location>
</feature>
<dbReference type="InterPro" id="IPR007391">
    <property type="entry name" value="Vancomycin_resist_VanW"/>
</dbReference>
<dbReference type="Pfam" id="PF04294">
    <property type="entry name" value="VanW"/>
    <property type="match status" value="1"/>
</dbReference>
<dbReference type="Pfam" id="PF12229">
    <property type="entry name" value="PG_binding_4"/>
    <property type="match status" value="1"/>
</dbReference>
<dbReference type="InterPro" id="IPR052913">
    <property type="entry name" value="Glycopeptide_resist_protein"/>
</dbReference>
<protein>
    <submittedName>
        <fullName evidence="3">VanW family protein</fullName>
    </submittedName>
</protein>
<feature type="region of interest" description="Disordered" evidence="1">
    <location>
        <begin position="484"/>
        <end position="517"/>
    </location>
</feature>
<proteinExistence type="predicted"/>